<dbReference type="InterPro" id="IPR011008">
    <property type="entry name" value="Dimeric_a/b-barrel"/>
</dbReference>
<sequence length="342" mass="36454">MITGKDEESAAIDRLDRQILHSLRIAPRVPFARLAAALGVSEQTAARRYQRMRTRGLVRVFGQADPARMPGTTSWALRISCRPGAATAIAEALARRTDTAWVTIDAGGAELTCATWITEDRRGLRDGLLHQLPRAANVLSLSAHQVLHQFAGRGEANWIAADDQLDAAQRERLLDGAEHGDPDSGACVEPGDGALLTAIAHDGRAGYAQLAAATGWTQRKVALRLAALTGSRAVRFDIDAAVTLIGFRAVANLWFTVAPSDLAAVGARLADHRQLAWAAAITGATNITATALCRDAGELYRYLTTDVAAIPEVRTCETVPIFTRAKQAMSLVDGGVLRGPVV</sequence>
<accession>A0A7W7I0D9</accession>
<dbReference type="GO" id="GO:0043565">
    <property type="term" value="F:sequence-specific DNA binding"/>
    <property type="evidence" value="ECO:0007669"/>
    <property type="project" value="InterPro"/>
</dbReference>
<reference evidence="3 4" key="1">
    <citation type="submission" date="2020-08" db="EMBL/GenBank/DDBJ databases">
        <title>Sequencing the genomes of 1000 actinobacteria strains.</title>
        <authorList>
            <person name="Klenk H.-P."/>
        </authorList>
    </citation>
    <scope>NUCLEOTIDE SEQUENCE [LARGE SCALE GENOMIC DNA]</scope>
    <source>
        <strain evidence="3 4">DSM 43149</strain>
    </source>
</reference>
<dbReference type="Pfam" id="PF01037">
    <property type="entry name" value="AsnC_trans_reg"/>
    <property type="match status" value="1"/>
</dbReference>
<proteinExistence type="predicted"/>
<gene>
    <name evidence="3" type="ORF">BJ971_004643</name>
</gene>
<keyword evidence="3" id="KW-0238">DNA-binding</keyword>
<evidence type="ECO:0000259" key="1">
    <source>
        <dbReference type="Pfam" id="PF01037"/>
    </source>
</evidence>
<protein>
    <submittedName>
        <fullName evidence="3">DNA-binding Lrp family transcriptional regulator</fullName>
    </submittedName>
</protein>
<dbReference type="SUPFAM" id="SSF46785">
    <property type="entry name" value="Winged helix' DNA-binding domain"/>
    <property type="match status" value="1"/>
</dbReference>
<dbReference type="PRINTS" id="PR00033">
    <property type="entry name" value="HTHASNC"/>
</dbReference>
<dbReference type="AlphaFoldDB" id="A0A7W7I0D9"/>
<comment type="caution">
    <text evidence="3">The sequence shown here is derived from an EMBL/GenBank/DDBJ whole genome shotgun (WGS) entry which is preliminary data.</text>
</comment>
<name>A0A7W7I0D9_9ACTN</name>
<dbReference type="InterPro" id="IPR036390">
    <property type="entry name" value="WH_DNA-bd_sf"/>
</dbReference>
<dbReference type="PANTHER" id="PTHR30154">
    <property type="entry name" value="LEUCINE-RESPONSIVE REGULATORY PROTEIN"/>
    <property type="match status" value="1"/>
</dbReference>
<dbReference type="InterPro" id="IPR019887">
    <property type="entry name" value="Tscrpt_reg_AsnC/Lrp_C"/>
</dbReference>
<feature type="domain" description="HTH asnC-type" evidence="2">
    <location>
        <begin position="12"/>
        <end position="53"/>
    </location>
</feature>
<dbReference type="Gene3D" id="1.10.10.10">
    <property type="entry name" value="Winged helix-like DNA-binding domain superfamily/Winged helix DNA-binding domain"/>
    <property type="match status" value="1"/>
</dbReference>
<dbReference type="GO" id="GO:0043200">
    <property type="term" value="P:response to amino acid"/>
    <property type="evidence" value="ECO:0007669"/>
    <property type="project" value="TreeGrafter"/>
</dbReference>
<dbReference type="GO" id="GO:0005829">
    <property type="term" value="C:cytosol"/>
    <property type="evidence" value="ECO:0007669"/>
    <property type="project" value="TreeGrafter"/>
</dbReference>
<evidence type="ECO:0000259" key="2">
    <source>
        <dbReference type="Pfam" id="PF13404"/>
    </source>
</evidence>
<dbReference type="EMBL" id="JACHNH010000001">
    <property type="protein sequence ID" value="MBB4764087.1"/>
    <property type="molecule type" value="Genomic_DNA"/>
</dbReference>
<dbReference type="RefSeq" id="WP_184995316.1">
    <property type="nucleotide sequence ID" value="NZ_BOMK01000066.1"/>
</dbReference>
<feature type="domain" description="Transcription regulator AsnC/Lrp ligand binding" evidence="1">
    <location>
        <begin position="255"/>
        <end position="321"/>
    </location>
</feature>
<dbReference type="InterPro" id="IPR036388">
    <property type="entry name" value="WH-like_DNA-bd_sf"/>
</dbReference>
<keyword evidence="4" id="KW-1185">Reference proteome</keyword>
<evidence type="ECO:0000313" key="4">
    <source>
        <dbReference type="Proteomes" id="UP000578112"/>
    </source>
</evidence>
<organism evidence="3 4">
    <name type="scientific">Actinoplanes digitatis</name>
    <dbReference type="NCBI Taxonomy" id="1868"/>
    <lineage>
        <taxon>Bacteria</taxon>
        <taxon>Bacillati</taxon>
        <taxon>Actinomycetota</taxon>
        <taxon>Actinomycetes</taxon>
        <taxon>Micromonosporales</taxon>
        <taxon>Micromonosporaceae</taxon>
        <taxon>Actinoplanes</taxon>
    </lineage>
</organism>
<dbReference type="SUPFAM" id="SSF54909">
    <property type="entry name" value="Dimeric alpha+beta barrel"/>
    <property type="match status" value="1"/>
</dbReference>
<dbReference type="Gene3D" id="3.30.70.920">
    <property type="match status" value="1"/>
</dbReference>
<dbReference type="InterPro" id="IPR000485">
    <property type="entry name" value="AsnC-type_HTH_dom"/>
</dbReference>
<dbReference type="Pfam" id="PF13404">
    <property type="entry name" value="HTH_AsnC-type"/>
    <property type="match status" value="1"/>
</dbReference>
<dbReference type="PANTHER" id="PTHR30154:SF34">
    <property type="entry name" value="TRANSCRIPTIONAL REGULATOR AZLB"/>
    <property type="match status" value="1"/>
</dbReference>
<evidence type="ECO:0000313" key="3">
    <source>
        <dbReference type="EMBL" id="MBB4764087.1"/>
    </source>
</evidence>
<dbReference type="Proteomes" id="UP000578112">
    <property type="component" value="Unassembled WGS sequence"/>
</dbReference>